<feature type="binding site" evidence="10">
    <location>
        <begin position="15"/>
        <end position="22"/>
    </location>
    <ligand>
        <name>ATP</name>
        <dbReference type="ChEBI" id="CHEBI:30616"/>
    </ligand>
</feature>
<evidence type="ECO:0000256" key="2">
    <source>
        <dbReference type="ARBA" id="ARBA00003213"/>
    </source>
</evidence>
<proteinExistence type="inferred from homology"/>
<dbReference type="Proteomes" id="UP000279908">
    <property type="component" value="Unassembled WGS sequence"/>
</dbReference>
<sequence>MPAKTKEPAALVITGPTASGKSALAHEVALRTGAEIISADSRQIYRELTIGSAKPTPEMLGEVPYHFINEKTIGEPYSAGAFATESRARIAMIRKRGNPVIVAGGSPLYLQGLIEGFSDLPPADPKIREKLQKELAEQGSRALYRKLQDLDPERAATLDHTKTHRLIRNLEIIELIGKSSTPPSPTPEMQFHAVALNFPREELYQRINLRVEEMMSEGLLQEAEALLKKYRPEISNRTLPALLTVGYQELFDHLERKTPLEGAVTLIQQHTRNYAKRQLTFLRNRMQLNWIQAPLTAQERTELAESLLS</sequence>
<dbReference type="InterPro" id="IPR039657">
    <property type="entry name" value="Dimethylallyltransferase"/>
</dbReference>
<organism evidence="14 15">
    <name type="scientific">Chlorobium phaeovibrioides</name>
    <dbReference type="NCBI Taxonomy" id="1094"/>
    <lineage>
        <taxon>Bacteria</taxon>
        <taxon>Pseudomonadati</taxon>
        <taxon>Chlorobiota</taxon>
        <taxon>Chlorobiia</taxon>
        <taxon>Chlorobiales</taxon>
        <taxon>Chlorobiaceae</taxon>
        <taxon>Chlorobium/Pelodictyon group</taxon>
        <taxon>Chlorobium</taxon>
    </lineage>
</organism>
<keyword evidence="8 10" id="KW-0460">Magnesium</keyword>
<keyword evidence="6 10" id="KW-0547">Nucleotide-binding</keyword>
<evidence type="ECO:0000256" key="13">
    <source>
        <dbReference type="RuleBase" id="RU003785"/>
    </source>
</evidence>
<dbReference type="SUPFAM" id="SSF52540">
    <property type="entry name" value="P-loop containing nucleoside triphosphate hydrolases"/>
    <property type="match status" value="1"/>
</dbReference>
<evidence type="ECO:0000256" key="12">
    <source>
        <dbReference type="RuleBase" id="RU003784"/>
    </source>
</evidence>
<feature type="binding site" evidence="10">
    <location>
        <begin position="17"/>
        <end position="22"/>
    </location>
    <ligand>
        <name>substrate</name>
    </ligand>
</feature>
<dbReference type="RefSeq" id="WP_126383462.1">
    <property type="nucleotide sequence ID" value="NZ_RXYK01000001.1"/>
</dbReference>
<dbReference type="PANTHER" id="PTHR11088:SF60">
    <property type="entry name" value="TRNA DIMETHYLALLYLTRANSFERASE"/>
    <property type="match status" value="1"/>
</dbReference>
<evidence type="ECO:0000256" key="1">
    <source>
        <dbReference type="ARBA" id="ARBA00001946"/>
    </source>
</evidence>
<comment type="catalytic activity">
    <reaction evidence="9 10 11">
        <text>adenosine(37) in tRNA + dimethylallyl diphosphate = N(6)-dimethylallyladenosine(37) in tRNA + diphosphate</text>
        <dbReference type="Rhea" id="RHEA:26482"/>
        <dbReference type="Rhea" id="RHEA-COMP:10162"/>
        <dbReference type="Rhea" id="RHEA-COMP:10375"/>
        <dbReference type="ChEBI" id="CHEBI:33019"/>
        <dbReference type="ChEBI" id="CHEBI:57623"/>
        <dbReference type="ChEBI" id="CHEBI:74411"/>
        <dbReference type="ChEBI" id="CHEBI:74415"/>
        <dbReference type="EC" id="2.5.1.75"/>
    </reaction>
</comment>
<dbReference type="EMBL" id="RXYK01000001">
    <property type="protein sequence ID" value="RTY40133.1"/>
    <property type="molecule type" value="Genomic_DNA"/>
</dbReference>
<comment type="cofactor">
    <cofactor evidence="1 10">
        <name>Mg(2+)</name>
        <dbReference type="ChEBI" id="CHEBI:18420"/>
    </cofactor>
</comment>
<dbReference type="Pfam" id="PF01715">
    <property type="entry name" value="IPPT"/>
    <property type="match status" value="1"/>
</dbReference>
<dbReference type="Gene3D" id="1.10.20.140">
    <property type="match status" value="1"/>
</dbReference>
<keyword evidence="5 10" id="KW-0819">tRNA processing</keyword>
<comment type="function">
    <text evidence="2 10 12">Catalyzes the transfer of a dimethylallyl group onto the adenine at position 37 in tRNAs that read codons beginning with uridine, leading to the formation of N6-(dimethylallyl)adenosine (i(6)A).</text>
</comment>
<comment type="caution">
    <text evidence="10">Lacks conserved residue(s) required for the propagation of feature annotation.</text>
</comment>
<dbReference type="Gene3D" id="3.40.50.300">
    <property type="entry name" value="P-loop containing nucleotide triphosphate hydrolases"/>
    <property type="match status" value="1"/>
</dbReference>
<evidence type="ECO:0000256" key="10">
    <source>
        <dbReference type="HAMAP-Rule" id="MF_00185"/>
    </source>
</evidence>
<evidence type="ECO:0000313" key="15">
    <source>
        <dbReference type="Proteomes" id="UP000279908"/>
    </source>
</evidence>
<keyword evidence="7 10" id="KW-0067">ATP-binding</keyword>
<feature type="site" description="Interaction with substrate tRNA" evidence="10">
    <location>
        <position position="128"/>
    </location>
</feature>
<protein>
    <recommendedName>
        <fullName evidence="10">tRNA dimethylallyltransferase</fullName>
        <ecNumber evidence="10">2.5.1.75</ecNumber>
    </recommendedName>
    <alternativeName>
        <fullName evidence="10">Dimethylallyl diphosphate:tRNA dimethylallyltransferase</fullName>
        <shortName evidence="10">DMAPP:tRNA dimethylallyltransferase</shortName>
        <shortName evidence="10">DMATase</shortName>
    </alternativeName>
    <alternativeName>
        <fullName evidence="10">Isopentenyl-diphosphate:tRNA isopentenyltransferase</fullName>
        <shortName evidence="10">IPP transferase</shortName>
        <shortName evidence="10">IPPT</shortName>
        <shortName evidence="10">IPTase</shortName>
    </alternativeName>
</protein>
<feature type="region of interest" description="Interaction with substrate tRNA" evidence="10">
    <location>
        <begin position="40"/>
        <end position="43"/>
    </location>
</feature>
<evidence type="ECO:0000256" key="7">
    <source>
        <dbReference type="ARBA" id="ARBA00022840"/>
    </source>
</evidence>
<dbReference type="NCBIfam" id="TIGR00174">
    <property type="entry name" value="miaA"/>
    <property type="match status" value="1"/>
</dbReference>
<evidence type="ECO:0000256" key="11">
    <source>
        <dbReference type="RuleBase" id="RU003783"/>
    </source>
</evidence>
<comment type="similarity">
    <text evidence="3 10 13">Belongs to the IPP transferase family.</text>
</comment>
<dbReference type="HAMAP" id="MF_00185">
    <property type="entry name" value="IPP_trans"/>
    <property type="match status" value="1"/>
</dbReference>
<evidence type="ECO:0000256" key="6">
    <source>
        <dbReference type="ARBA" id="ARBA00022741"/>
    </source>
</evidence>
<gene>
    <name evidence="10 14" type="primary">miaA</name>
    <name evidence="14" type="ORF">EKD02_01400</name>
</gene>
<dbReference type="InterPro" id="IPR018022">
    <property type="entry name" value="IPT"/>
</dbReference>
<dbReference type="GO" id="GO:0052381">
    <property type="term" value="F:tRNA dimethylallyltransferase activity"/>
    <property type="evidence" value="ECO:0007669"/>
    <property type="project" value="UniProtKB-UniRule"/>
</dbReference>
<dbReference type="EC" id="2.5.1.75" evidence="10"/>
<name>A0A3S0LRN2_CHLPH</name>
<dbReference type="PANTHER" id="PTHR11088">
    <property type="entry name" value="TRNA DIMETHYLALLYLTRANSFERASE"/>
    <property type="match status" value="1"/>
</dbReference>
<evidence type="ECO:0000256" key="3">
    <source>
        <dbReference type="ARBA" id="ARBA00005842"/>
    </source>
</evidence>
<accession>A0A3S0LRN2</accession>
<evidence type="ECO:0000256" key="8">
    <source>
        <dbReference type="ARBA" id="ARBA00022842"/>
    </source>
</evidence>
<feature type="site" description="Interaction with substrate tRNA" evidence="10">
    <location>
        <position position="106"/>
    </location>
</feature>
<comment type="subunit">
    <text evidence="10">Monomer.</text>
</comment>
<dbReference type="GO" id="GO:0005524">
    <property type="term" value="F:ATP binding"/>
    <property type="evidence" value="ECO:0007669"/>
    <property type="project" value="UniProtKB-UniRule"/>
</dbReference>
<evidence type="ECO:0000313" key="14">
    <source>
        <dbReference type="EMBL" id="RTY40133.1"/>
    </source>
</evidence>
<dbReference type="InterPro" id="IPR027417">
    <property type="entry name" value="P-loop_NTPase"/>
</dbReference>
<evidence type="ECO:0000256" key="4">
    <source>
        <dbReference type="ARBA" id="ARBA00022679"/>
    </source>
</evidence>
<evidence type="ECO:0000256" key="9">
    <source>
        <dbReference type="ARBA" id="ARBA00049563"/>
    </source>
</evidence>
<dbReference type="AlphaFoldDB" id="A0A3S0LRN2"/>
<dbReference type="GO" id="GO:0006400">
    <property type="term" value="P:tRNA modification"/>
    <property type="evidence" value="ECO:0007669"/>
    <property type="project" value="TreeGrafter"/>
</dbReference>
<keyword evidence="4 10" id="KW-0808">Transferase</keyword>
<reference evidence="14 15" key="1">
    <citation type="submission" date="2018-12" db="EMBL/GenBank/DDBJ databases">
        <authorList>
            <person name="Lunina O.N."/>
            <person name="Grouzdev D.S."/>
            <person name="Gorlenko V.M."/>
            <person name="Savvichev A.S."/>
        </authorList>
    </citation>
    <scope>NUCLEOTIDE SEQUENCE [LARGE SCALE GENOMIC DNA]</scope>
    <source>
        <strain evidence="14 15">BrKhr-17</strain>
    </source>
</reference>
<evidence type="ECO:0000256" key="5">
    <source>
        <dbReference type="ARBA" id="ARBA00022694"/>
    </source>
</evidence>
<comment type="caution">
    <text evidence="14">The sequence shown here is derived from an EMBL/GenBank/DDBJ whole genome shotgun (WGS) entry which is preliminary data.</text>
</comment>